<name>J3N4J6_ORYBR</name>
<reference evidence="2" key="1">
    <citation type="journal article" date="2013" name="Nat. Commun.">
        <title>Whole-genome sequencing of Oryza brachyantha reveals mechanisms underlying Oryza genome evolution.</title>
        <authorList>
            <person name="Chen J."/>
            <person name="Huang Q."/>
            <person name="Gao D."/>
            <person name="Wang J."/>
            <person name="Lang Y."/>
            <person name="Liu T."/>
            <person name="Li B."/>
            <person name="Bai Z."/>
            <person name="Luis Goicoechea J."/>
            <person name="Liang C."/>
            <person name="Chen C."/>
            <person name="Zhang W."/>
            <person name="Sun S."/>
            <person name="Liao Y."/>
            <person name="Zhang X."/>
            <person name="Yang L."/>
            <person name="Song C."/>
            <person name="Wang M."/>
            <person name="Shi J."/>
            <person name="Liu G."/>
            <person name="Liu J."/>
            <person name="Zhou H."/>
            <person name="Zhou W."/>
            <person name="Yu Q."/>
            <person name="An N."/>
            <person name="Chen Y."/>
            <person name="Cai Q."/>
            <person name="Wang B."/>
            <person name="Liu B."/>
            <person name="Min J."/>
            <person name="Huang Y."/>
            <person name="Wu H."/>
            <person name="Li Z."/>
            <person name="Zhang Y."/>
            <person name="Yin Y."/>
            <person name="Song W."/>
            <person name="Jiang J."/>
            <person name="Jackson S.A."/>
            <person name="Wing R.A."/>
            <person name="Wang J."/>
            <person name="Chen M."/>
        </authorList>
    </citation>
    <scope>NUCLEOTIDE SEQUENCE [LARGE SCALE GENOMIC DNA]</scope>
    <source>
        <strain evidence="2">cv. IRGC 101232</strain>
    </source>
</reference>
<dbReference type="Gramene" id="OB10G24440.1">
    <property type="protein sequence ID" value="OB10G24440.1"/>
    <property type="gene ID" value="OB10G24440"/>
</dbReference>
<dbReference type="PANTHER" id="PTHR37733">
    <property type="entry name" value="SMAD/FHA DOMAIN-CONTAINING PROTEIN"/>
    <property type="match status" value="1"/>
</dbReference>
<dbReference type="PANTHER" id="PTHR37733:SF1">
    <property type="entry name" value="SMAD_FHA DOMAIN-CONTAINING PROTEIN"/>
    <property type="match status" value="1"/>
</dbReference>
<evidence type="ECO:0000313" key="3">
    <source>
        <dbReference type="Proteomes" id="UP000006038"/>
    </source>
</evidence>
<protein>
    <submittedName>
        <fullName evidence="2">Uncharacterized protein</fullName>
    </submittedName>
</protein>
<dbReference type="EnsemblPlants" id="OB10G24440.1">
    <property type="protein sequence ID" value="OB10G24440.1"/>
    <property type="gene ID" value="OB10G24440"/>
</dbReference>
<feature type="region of interest" description="Disordered" evidence="1">
    <location>
        <begin position="56"/>
        <end position="88"/>
    </location>
</feature>
<feature type="compositionally biased region" description="Basic residues" evidence="1">
    <location>
        <begin position="56"/>
        <end position="68"/>
    </location>
</feature>
<evidence type="ECO:0000256" key="1">
    <source>
        <dbReference type="SAM" id="MobiDB-lite"/>
    </source>
</evidence>
<sequence>MTRALQRVSTSVAIRAQTAAHGVLLVAPHIAAGVELRIAVSRRPWPLIGAELGPTRRRRRRRRRRRHAREVEREQQEKKGGLDLGGVVEEEGEGEPRVAFEVVGRNPVVVRSRGGGGREAGELRDGDGVALSLRAPSFWSVRRRRRGSKRGDVEAEVLDAVERRERHTRERKERERRAAEEAMEVIFLKFVKNTIFFIICQKYRDDKLG</sequence>
<reference evidence="2" key="2">
    <citation type="submission" date="2013-04" db="UniProtKB">
        <authorList>
            <consortium name="EnsemblPlants"/>
        </authorList>
    </citation>
    <scope>IDENTIFICATION</scope>
</reference>
<dbReference type="AlphaFoldDB" id="J3N4J6"/>
<organism evidence="2">
    <name type="scientific">Oryza brachyantha</name>
    <name type="common">malo sina</name>
    <dbReference type="NCBI Taxonomy" id="4533"/>
    <lineage>
        <taxon>Eukaryota</taxon>
        <taxon>Viridiplantae</taxon>
        <taxon>Streptophyta</taxon>
        <taxon>Embryophyta</taxon>
        <taxon>Tracheophyta</taxon>
        <taxon>Spermatophyta</taxon>
        <taxon>Magnoliopsida</taxon>
        <taxon>Liliopsida</taxon>
        <taxon>Poales</taxon>
        <taxon>Poaceae</taxon>
        <taxon>BOP clade</taxon>
        <taxon>Oryzoideae</taxon>
        <taxon>Oryzeae</taxon>
        <taxon>Oryzinae</taxon>
        <taxon>Oryza</taxon>
    </lineage>
</organism>
<keyword evidence="3" id="KW-1185">Reference proteome</keyword>
<accession>J3N4J6</accession>
<proteinExistence type="predicted"/>
<feature type="compositionally biased region" description="Basic and acidic residues" evidence="1">
    <location>
        <begin position="69"/>
        <end position="81"/>
    </location>
</feature>
<evidence type="ECO:0000313" key="2">
    <source>
        <dbReference type="EnsemblPlants" id="OB10G24440.1"/>
    </source>
</evidence>
<dbReference type="HOGENOM" id="CLU_1317210_0_0_1"/>
<dbReference type="Proteomes" id="UP000006038">
    <property type="component" value="Chromosome 10"/>
</dbReference>